<keyword evidence="3" id="KW-1185">Reference proteome</keyword>
<evidence type="ECO:0000313" key="2">
    <source>
        <dbReference type="EMBL" id="GGJ21426.1"/>
    </source>
</evidence>
<feature type="transmembrane region" description="Helical" evidence="1">
    <location>
        <begin position="134"/>
        <end position="157"/>
    </location>
</feature>
<dbReference type="Proteomes" id="UP000632222">
    <property type="component" value="Unassembled WGS sequence"/>
</dbReference>
<name>A0ABQ2CUB8_9DEIO</name>
<dbReference type="RefSeq" id="WP_188999183.1">
    <property type="nucleotide sequence ID" value="NZ_BMOD01000001.1"/>
</dbReference>
<dbReference type="EMBL" id="BMOD01000001">
    <property type="protein sequence ID" value="GGJ21426.1"/>
    <property type="molecule type" value="Genomic_DNA"/>
</dbReference>
<gene>
    <name evidence="2" type="ORF">GCM10008938_04540</name>
</gene>
<feature type="transmembrane region" description="Helical" evidence="1">
    <location>
        <begin position="194"/>
        <end position="212"/>
    </location>
</feature>
<organism evidence="2 3">
    <name type="scientific">Deinococcus roseus</name>
    <dbReference type="NCBI Taxonomy" id="392414"/>
    <lineage>
        <taxon>Bacteria</taxon>
        <taxon>Thermotogati</taxon>
        <taxon>Deinococcota</taxon>
        <taxon>Deinococci</taxon>
        <taxon>Deinococcales</taxon>
        <taxon>Deinococcaceae</taxon>
        <taxon>Deinococcus</taxon>
    </lineage>
</organism>
<accession>A0ABQ2CUB8</accession>
<keyword evidence="1" id="KW-1133">Transmembrane helix</keyword>
<evidence type="ECO:0000313" key="3">
    <source>
        <dbReference type="Proteomes" id="UP000632222"/>
    </source>
</evidence>
<feature type="transmembrane region" description="Helical" evidence="1">
    <location>
        <begin position="163"/>
        <end position="182"/>
    </location>
</feature>
<evidence type="ECO:0000256" key="1">
    <source>
        <dbReference type="SAM" id="Phobius"/>
    </source>
</evidence>
<proteinExistence type="predicted"/>
<feature type="transmembrane region" description="Helical" evidence="1">
    <location>
        <begin position="100"/>
        <end position="122"/>
    </location>
</feature>
<reference evidence="3" key="1">
    <citation type="journal article" date="2019" name="Int. J. Syst. Evol. Microbiol.">
        <title>The Global Catalogue of Microorganisms (GCM) 10K type strain sequencing project: providing services to taxonomists for standard genome sequencing and annotation.</title>
        <authorList>
            <consortium name="The Broad Institute Genomics Platform"/>
            <consortium name="The Broad Institute Genome Sequencing Center for Infectious Disease"/>
            <person name="Wu L."/>
            <person name="Ma J."/>
        </authorList>
    </citation>
    <scope>NUCLEOTIDE SEQUENCE [LARGE SCALE GENOMIC DNA]</scope>
    <source>
        <strain evidence="3">JCM 14370</strain>
    </source>
</reference>
<sequence>MVLHLLLVSALGMLALRYAAQLYVRSSGTTQTHTIASLYVLFAFMNFLVFISQHAGNEALRAACLTLFFIALPQFIARVSQTLVQTFQSVYHKHPEQMHTITYAAMSMTTLLAGLNILGVMFTGKLVTDGSGLFMNMFYGLGLIGWICIFLMVQGVLNSFPHHHKYALSMMVAVAFGPILLAPIMSGFVHVNDALVLFLTFTPVLLTLTLLVDRAGLLNPPYYMPERALRFVPNPVMVTDPDDLITWMNEEAKKLDAAEVGRPALSAFYSSEDFVTDQNQWEPDREYRYVRTRYKEYLLRKQPINSNENELLGYLYTAQEVTVEDKLAQHYHASKNYHVSPIKRNYSEQQDS</sequence>
<keyword evidence="1" id="KW-0472">Membrane</keyword>
<keyword evidence="1" id="KW-0812">Transmembrane</keyword>
<comment type="caution">
    <text evidence="2">The sequence shown here is derived from an EMBL/GenBank/DDBJ whole genome shotgun (WGS) entry which is preliminary data.</text>
</comment>
<feature type="transmembrane region" description="Helical" evidence="1">
    <location>
        <begin position="59"/>
        <end position="80"/>
    </location>
</feature>
<feature type="transmembrane region" description="Helical" evidence="1">
    <location>
        <begin position="35"/>
        <end position="52"/>
    </location>
</feature>
<protein>
    <submittedName>
        <fullName evidence="2">Uncharacterized protein</fullName>
    </submittedName>
</protein>